<evidence type="ECO:0000256" key="3">
    <source>
        <dbReference type="ARBA" id="ARBA00022729"/>
    </source>
</evidence>
<accession>A0A4Q0U9S1</accession>
<evidence type="ECO:0000259" key="7">
    <source>
        <dbReference type="SMART" id="SM00560"/>
    </source>
</evidence>
<reference evidence="8" key="2">
    <citation type="submission" date="2021-09" db="EMBL/GenBank/DDBJ databases">
        <authorList>
            <person name="Gilroy R."/>
        </authorList>
    </citation>
    <scope>NUCLEOTIDE SEQUENCE</scope>
    <source>
        <strain evidence="8">4100</strain>
    </source>
</reference>
<dbReference type="GO" id="GO:0005975">
    <property type="term" value="P:carbohydrate metabolic process"/>
    <property type="evidence" value="ECO:0007669"/>
    <property type="project" value="InterPro"/>
</dbReference>
<keyword evidence="4" id="KW-0378">Hydrolase</keyword>
<keyword evidence="6" id="KW-0326">Glycosidase</keyword>
<dbReference type="Gene3D" id="2.115.10.20">
    <property type="entry name" value="Glycosyl hydrolase domain, family 43"/>
    <property type="match status" value="1"/>
</dbReference>
<feature type="domain" description="LamG-like jellyroll fold" evidence="7">
    <location>
        <begin position="92"/>
        <end position="239"/>
    </location>
</feature>
<keyword evidence="3" id="KW-0732">Signal</keyword>
<proteinExistence type="inferred from homology"/>
<keyword evidence="5" id="KW-1015">Disulfide bond</keyword>
<protein>
    <recommendedName>
        <fullName evidence="2">beta-fructofuranosidase</fullName>
        <ecNumber evidence="2">3.2.1.26</ecNumber>
    </recommendedName>
</protein>
<dbReference type="InterPro" id="IPR001362">
    <property type="entry name" value="Glyco_hydro_32"/>
</dbReference>
<evidence type="ECO:0000256" key="1">
    <source>
        <dbReference type="ARBA" id="ARBA00009902"/>
    </source>
</evidence>
<dbReference type="EC" id="3.2.1.26" evidence="2"/>
<dbReference type="Pfam" id="PF08244">
    <property type="entry name" value="Glyco_hydro_32C"/>
    <property type="match status" value="1"/>
</dbReference>
<dbReference type="PANTHER" id="PTHR43101">
    <property type="entry name" value="BETA-FRUCTOSIDASE"/>
    <property type="match status" value="1"/>
</dbReference>
<gene>
    <name evidence="8" type="ORF">K8V47_08260</name>
</gene>
<dbReference type="EMBL" id="DYXT01000043">
    <property type="protein sequence ID" value="HJE39731.1"/>
    <property type="molecule type" value="Genomic_DNA"/>
</dbReference>
<organism evidence="8 9">
    <name type="scientific">Candidatus Amulumruptor caecigallinarius</name>
    <dbReference type="NCBI Taxonomy" id="2109911"/>
    <lineage>
        <taxon>Bacteria</taxon>
        <taxon>Pseudomonadati</taxon>
        <taxon>Bacteroidota</taxon>
        <taxon>Bacteroidia</taxon>
        <taxon>Bacteroidales</taxon>
        <taxon>Muribaculaceae</taxon>
        <taxon>Candidatus Amulumruptor</taxon>
    </lineage>
</organism>
<name>A0A4Q0U9S1_9BACT</name>
<evidence type="ECO:0000256" key="4">
    <source>
        <dbReference type="ARBA" id="ARBA00022801"/>
    </source>
</evidence>
<dbReference type="Pfam" id="PF13385">
    <property type="entry name" value="Laminin_G_3"/>
    <property type="match status" value="1"/>
</dbReference>
<sequence>MNISQKAKLLMPLAIAGLVPTEGLNAARIAYIDMEADGSGRLTESVSGASLDIYGNFVPENIPGAVGKALRFDGYTTYVSGDLGQIGASDIEAMTVSLWIAPETYPIVEVDVATTKKIVVAGTIDNDAKKGWAVSLGNNGNYSFDFYSDGMSGTVQADDKLPAYEWSHVVVVVGNNRVTIYRNGEKVSAIRRCNKIDNAPTAFCIGKGAETSKTGVFNINTFNGLIDDIEVYDTALDLTEFAGVSPQNAADLSIPASRYEGDVLRPRFHGMPATAWTNECHGMTYSDGRYHLFFQKNANGPYMTRLHWGHISSENLYDWREEKIALVPGADYDIKGCWSGCVFTDDEITGGKPNIIYTGVDYVKASIAQAEPVDDSLMEWNRKWDYPIISNAPAGLSDDFRDPYFFRNGDDAYIIVGTSKDGIGAATLHKYSPKSGIWSNRGEIFFKGTSTNLDGRFWEMPTMTLMGDKWLFTATPLDTSRGVAALYWTGNVNADGTFSPDNITPANIELPGFARDGYGLLSPTIFQHEGKTIALGIVPDKLPSEVNYDMGYAHLYSLPREWSLDANGNLCQKPYAGLTAMRKGAGVVKKNVTLDGSEKLDGIGGREVELMGEFVIGSGKCGFTLLDDGASALRVYYDGTTNEVVVDASGLSRHVNDAGVFDGLYRSRLPEQLSVGQTVKLHVYFDHSIVDFFINDTWAASVRVFAKGKMTEDVTAFSDTPVGASINAWNLDAGNGASIDDVASDGAAYDLSAHAGMLEYGNLPVGAEVSVYDVSGRCMFRHKVDDSCGQLYTGLQGFHIVRVASADASESKTLAF</sequence>
<dbReference type="InterPro" id="IPR013320">
    <property type="entry name" value="ConA-like_dom_sf"/>
</dbReference>
<dbReference type="InterPro" id="IPR051214">
    <property type="entry name" value="GH32_Enzymes"/>
</dbReference>
<evidence type="ECO:0000256" key="6">
    <source>
        <dbReference type="ARBA" id="ARBA00023295"/>
    </source>
</evidence>
<dbReference type="Gene3D" id="2.60.120.560">
    <property type="entry name" value="Exo-inulinase, domain 1"/>
    <property type="match status" value="1"/>
</dbReference>
<dbReference type="InterPro" id="IPR013148">
    <property type="entry name" value="Glyco_hydro_32_N"/>
</dbReference>
<dbReference type="InterPro" id="IPR006558">
    <property type="entry name" value="LamG-like"/>
</dbReference>
<dbReference type="Pfam" id="PF00251">
    <property type="entry name" value="Glyco_hydro_32N"/>
    <property type="match status" value="1"/>
</dbReference>
<dbReference type="SUPFAM" id="SSF75005">
    <property type="entry name" value="Arabinanase/levansucrase/invertase"/>
    <property type="match status" value="1"/>
</dbReference>
<dbReference type="InterPro" id="IPR023296">
    <property type="entry name" value="Glyco_hydro_beta-prop_sf"/>
</dbReference>
<comment type="caution">
    <text evidence="8">The sequence shown here is derived from an EMBL/GenBank/DDBJ whole genome shotgun (WGS) entry which is preliminary data.</text>
</comment>
<evidence type="ECO:0000256" key="5">
    <source>
        <dbReference type="ARBA" id="ARBA00023157"/>
    </source>
</evidence>
<evidence type="ECO:0000313" key="9">
    <source>
        <dbReference type="Proteomes" id="UP000711407"/>
    </source>
</evidence>
<dbReference type="InterPro" id="IPR013189">
    <property type="entry name" value="Glyco_hydro_32_C"/>
</dbReference>
<dbReference type="SUPFAM" id="SSF49899">
    <property type="entry name" value="Concanavalin A-like lectins/glucanases"/>
    <property type="match status" value="2"/>
</dbReference>
<evidence type="ECO:0000313" key="8">
    <source>
        <dbReference type="EMBL" id="HJE39731.1"/>
    </source>
</evidence>
<comment type="similarity">
    <text evidence="1">Belongs to the glycosyl hydrolase 32 family.</text>
</comment>
<reference evidence="8" key="1">
    <citation type="journal article" date="2021" name="PeerJ">
        <title>Extensive microbial diversity within the chicken gut microbiome revealed by metagenomics and culture.</title>
        <authorList>
            <person name="Gilroy R."/>
            <person name="Ravi A."/>
            <person name="Getino M."/>
            <person name="Pursley I."/>
            <person name="Horton D.L."/>
            <person name="Alikhan N.F."/>
            <person name="Baker D."/>
            <person name="Gharbi K."/>
            <person name="Hall N."/>
            <person name="Watson M."/>
            <person name="Adriaenssens E.M."/>
            <person name="Foster-Nyarko E."/>
            <person name="Jarju S."/>
            <person name="Secka A."/>
            <person name="Antonio M."/>
            <person name="Oren A."/>
            <person name="Chaudhuri R.R."/>
            <person name="La Ragione R."/>
            <person name="Hildebrand F."/>
            <person name="Pallen M.J."/>
        </authorList>
    </citation>
    <scope>NUCLEOTIDE SEQUENCE</scope>
    <source>
        <strain evidence="8">4100</strain>
    </source>
</reference>
<dbReference type="GO" id="GO:0004564">
    <property type="term" value="F:beta-fructofuranosidase activity"/>
    <property type="evidence" value="ECO:0007669"/>
    <property type="project" value="UniProtKB-EC"/>
</dbReference>
<dbReference type="AlphaFoldDB" id="A0A4Q0U9S1"/>
<dbReference type="CDD" id="cd08996">
    <property type="entry name" value="GH32_FFase"/>
    <property type="match status" value="1"/>
</dbReference>
<dbReference type="Gene3D" id="2.60.120.200">
    <property type="match status" value="1"/>
</dbReference>
<dbReference type="PANTHER" id="PTHR43101:SF1">
    <property type="entry name" value="BETA-FRUCTOSIDASE"/>
    <property type="match status" value="1"/>
</dbReference>
<evidence type="ECO:0000256" key="2">
    <source>
        <dbReference type="ARBA" id="ARBA00012758"/>
    </source>
</evidence>
<dbReference type="SMART" id="SM00560">
    <property type="entry name" value="LamGL"/>
    <property type="match status" value="1"/>
</dbReference>
<dbReference type="SMART" id="SM00640">
    <property type="entry name" value="Glyco_32"/>
    <property type="match status" value="1"/>
</dbReference>
<dbReference type="Proteomes" id="UP000711407">
    <property type="component" value="Unassembled WGS sequence"/>
</dbReference>